<keyword evidence="4 7" id="KW-0472">Membrane</keyword>
<keyword evidence="10" id="KW-1185">Reference proteome</keyword>
<dbReference type="InterPro" id="IPR020846">
    <property type="entry name" value="MFS_dom"/>
</dbReference>
<feature type="compositionally biased region" description="Low complexity" evidence="6">
    <location>
        <begin position="491"/>
        <end position="503"/>
    </location>
</feature>
<feature type="domain" description="Major facilitator superfamily (MFS) profile" evidence="8">
    <location>
        <begin position="35"/>
        <end position="489"/>
    </location>
</feature>
<evidence type="ECO:0000256" key="2">
    <source>
        <dbReference type="ARBA" id="ARBA00022692"/>
    </source>
</evidence>
<keyword evidence="5" id="KW-0046">Antibiotic resistance</keyword>
<feature type="transmembrane region" description="Helical" evidence="7">
    <location>
        <begin position="225"/>
        <end position="244"/>
    </location>
</feature>
<dbReference type="PANTHER" id="PTHR42718:SF39">
    <property type="entry name" value="ACTINORHODIN TRANSPORTER-RELATED"/>
    <property type="match status" value="1"/>
</dbReference>
<evidence type="ECO:0000256" key="5">
    <source>
        <dbReference type="ARBA" id="ARBA00023251"/>
    </source>
</evidence>
<dbReference type="EMBL" id="JBHSOF010000012">
    <property type="protein sequence ID" value="MFC5663726.1"/>
    <property type="molecule type" value="Genomic_DNA"/>
</dbReference>
<evidence type="ECO:0000313" key="9">
    <source>
        <dbReference type="EMBL" id="MFC5663726.1"/>
    </source>
</evidence>
<dbReference type="InterPro" id="IPR011701">
    <property type="entry name" value="MFS"/>
</dbReference>
<name>A0ABW0WZU6_9ACTN</name>
<evidence type="ECO:0000256" key="4">
    <source>
        <dbReference type="ARBA" id="ARBA00023136"/>
    </source>
</evidence>
<feature type="transmembrane region" description="Helical" evidence="7">
    <location>
        <begin position="385"/>
        <end position="405"/>
    </location>
</feature>
<feature type="compositionally biased region" description="Low complexity" evidence="6">
    <location>
        <begin position="1"/>
        <end position="10"/>
    </location>
</feature>
<keyword evidence="2 7" id="KW-0812">Transmembrane</keyword>
<dbReference type="Gene3D" id="1.20.1720.10">
    <property type="entry name" value="Multidrug resistance protein D"/>
    <property type="match status" value="1"/>
</dbReference>
<feature type="transmembrane region" description="Helical" evidence="7">
    <location>
        <begin position="191"/>
        <end position="213"/>
    </location>
</feature>
<protein>
    <submittedName>
        <fullName evidence="9">MFS transporter</fullName>
    </submittedName>
</protein>
<feature type="region of interest" description="Disordered" evidence="6">
    <location>
        <begin position="1"/>
        <end position="24"/>
    </location>
</feature>
<feature type="transmembrane region" description="Helical" evidence="7">
    <location>
        <begin position="250"/>
        <end position="270"/>
    </location>
</feature>
<feature type="transmembrane region" description="Helical" evidence="7">
    <location>
        <begin position="100"/>
        <end position="117"/>
    </location>
</feature>
<comment type="caution">
    <text evidence="9">The sequence shown here is derived from an EMBL/GenBank/DDBJ whole genome shotgun (WGS) entry which is preliminary data.</text>
</comment>
<dbReference type="InterPro" id="IPR036259">
    <property type="entry name" value="MFS_trans_sf"/>
</dbReference>
<accession>A0ABW0WZU6</accession>
<evidence type="ECO:0000256" key="7">
    <source>
        <dbReference type="SAM" id="Phobius"/>
    </source>
</evidence>
<feature type="transmembrane region" description="Helical" evidence="7">
    <location>
        <begin position="324"/>
        <end position="347"/>
    </location>
</feature>
<dbReference type="SUPFAM" id="SSF103473">
    <property type="entry name" value="MFS general substrate transporter"/>
    <property type="match status" value="2"/>
</dbReference>
<gene>
    <name evidence="9" type="ORF">ACFP3U_12110</name>
</gene>
<dbReference type="Pfam" id="PF07690">
    <property type="entry name" value="MFS_1"/>
    <property type="match status" value="1"/>
</dbReference>
<feature type="transmembrane region" description="Helical" evidence="7">
    <location>
        <begin position="359"/>
        <end position="379"/>
    </location>
</feature>
<evidence type="ECO:0000256" key="6">
    <source>
        <dbReference type="SAM" id="MobiDB-lite"/>
    </source>
</evidence>
<feature type="transmembrane region" description="Helical" evidence="7">
    <location>
        <begin position="123"/>
        <end position="139"/>
    </location>
</feature>
<reference evidence="10" key="1">
    <citation type="journal article" date="2019" name="Int. J. Syst. Evol. Microbiol.">
        <title>The Global Catalogue of Microorganisms (GCM) 10K type strain sequencing project: providing services to taxonomists for standard genome sequencing and annotation.</title>
        <authorList>
            <consortium name="The Broad Institute Genomics Platform"/>
            <consortium name="The Broad Institute Genome Sequencing Center for Infectious Disease"/>
            <person name="Wu L."/>
            <person name="Ma J."/>
        </authorList>
    </citation>
    <scope>NUCLEOTIDE SEQUENCE [LARGE SCALE GENOMIC DNA]</scope>
    <source>
        <strain evidence="10">CGMCC 4.1437</strain>
    </source>
</reference>
<organism evidence="9 10">
    <name type="scientific">Kitasatospora misakiensis</name>
    <dbReference type="NCBI Taxonomy" id="67330"/>
    <lineage>
        <taxon>Bacteria</taxon>
        <taxon>Bacillati</taxon>
        <taxon>Actinomycetota</taxon>
        <taxon>Actinomycetes</taxon>
        <taxon>Kitasatosporales</taxon>
        <taxon>Streptomycetaceae</taxon>
        <taxon>Kitasatospora</taxon>
    </lineage>
</organism>
<dbReference type="PANTHER" id="PTHR42718">
    <property type="entry name" value="MAJOR FACILITATOR SUPERFAMILY MULTIDRUG TRANSPORTER MFSC"/>
    <property type="match status" value="1"/>
</dbReference>
<feature type="transmembrane region" description="Helical" evidence="7">
    <location>
        <begin position="426"/>
        <end position="447"/>
    </location>
</feature>
<feature type="transmembrane region" description="Helical" evidence="7">
    <location>
        <begin position="459"/>
        <end position="481"/>
    </location>
</feature>
<feature type="transmembrane region" description="Helical" evidence="7">
    <location>
        <begin position="69"/>
        <end position="88"/>
    </location>
</feature>
<dbReference type="RefSeq" id="WP_380225401.1">
    <property type="nucleotide sequence ID" value="NZ_JBHSOF010000012.1"/>
</dbReference>
<evidence type="ECO:0000313" key="10">
    <source>
        <dbReference type="Proteomes" id="UP001595975"/>
    </source>
</evidence>
<feature type="transmembrane region" description="Helical" evidence="7">
    <location>
        <begin position="291"/>
        <end position="318"/>
    </location>
</feature>
<evidence type="ECO:0000259" key="8">
    <source>
        <dbReference type="PROSITE" id="PS50850"/>
    </source>
</evidence>
<feature type="transmembrane region" description="Helical" evidence="7">
    <location>
        <begin position="160"/>
        <end position="185"/>
    </location>
</feature>
<proteinExistence type="predicted"/>
<dbReference type="PROSITE" id="PS50850">
    <property type="entry name" value="MFS"/>
    <property type="match status" value="1"/>
</dbReference>
<comment type="subcellular location">
    <subcellularLocation>
        <location evidence="1">Cell membrane</location>
        <topology evidence="1">Multi-pass membrane protein</topology>
    </subcellularLocation>
</comment>
<dbReference type="Proteomes" id="UP001595975">
    <property type="component" value="Unassembled WGS sequence"/>
</dbReference>
<feature type="compositionally biased region" description="Pro residues" evidence="6">
    <location>
        <begin position="11"/>
        <end position="23"/>
    </location>
</feature>
<evidence type="ECO:0000256" key="3">
    <source>
        <dbReference type="ARBA" id="ARBA00022989"/>
    </source>
</evidence>
<dbReference type="Gene3D" id="1.20.1250.20">
    <property type="entry name" value="MFS general substrate transporter like domains"/>
    <property type="match status" value="1"/>
</dbReference>
<evidence type="ECO:0000256" key="1">
    <source>
        <dbReference type="ARBA" id="ARBA00004651"/>
    </source>
</evidence>
<dbReference type="CDD" id="cd17321">
    <property type="entry name" value="MFS_MMR_MDR_like"/>
    <property type="match status" value="1"/>
</dbReference>
<feature type="region of interest" description="Disordered" evidence="6">
    <location>
        <begin position="491"/>
        <end position="524"/>
    </location>
</feature>
<keyword evidence="3 7" id="KW-1133">Transmembrane helix</keyword>
<sequence>MSATPATPATPAEPVPPVPPAPPVKERFDAAGRRVLLVCVAGGFTTLIDQSVLNTSIPALRESLHAQPAHLQWIVAGYSLAFGLALIPGGRLGDVRGRKWFFVGGLALFTAVSLLSAAATEPWLLVAARLLQGAGAGLVNSQMIGTLQDVFRGQLRARALGMYAVTGGLAFALGPPIGGAVLAAVGPEYGWRLTFLLNVPFGLATLVLAVRHLPRPRPSARHADLDLVGLLLVAALTLALMLPFVQPPGWAGWLGFAAAAVLLLGTLAWWQRRYARAGGHPLIHPALTRSAPYALGTAVAMAQFGSSLAAGLVLTMFLQDGLGLSPMGAALVALPSAVAMGFASAFAWRVVQRFGRRTVTAGMTGSALVMLAGGLVARWAPVGPLPWLLALLQLLGGASVGLMAASNQAFVLRHAPAEAAGVGGAILQMAQRIAAAVSISALSGVYLRATGGGGGHRAAYAWASGVCAAVAALAVVASMLAGRVSARETAASEAASGGTASEANVEAETEDPAGGPARKATPTR</sequence>